<dbReference type="Proteomes" id="UP000069850">
    <property type="component" value="Chromosome 1"/>
</dbReference>
<dbReference type="KEGG" id="mema:MMAB1_3312"/>
<proteinExistence type="predicted"/>
<dbReference type="EMBL" id="LT158599">
    <property type="protein sequence ID" value="CVK34525.1"/>
    <property type="molecule type" value="Genomic_DNA"/>
</dbReference>
<dbReference type="AntiFam" id="ANF00271">
    <property type="entry name" value="Translation of CRISPR region"/>
</dbReference>
<protein>
    <submittedName>
        <fullName evidence="1">Uncharacterized protein</fullName>
    </submittedName>
</protein>
<sequence>MVSEQGYFEAPAIMTLQWSHVFSDMVRFGAGIIGHRTRALQWSHVFSDMVREWADRGIIALSLLQWSHVFSDMVSAGAGGT</sequence>
<evidence type="ECO:0000313" key="1">
    <source>
        <dbReference type="EMBL" id="CVK34525.1"/>
    </source>
</evidence>
<organism evidence="1 2">
    <name type="scientific">Methanoculleus bourgensis</name>
    <dbReference type="NCBI Taxonomy" id="83986"/>
    <lineage>
        <taxon>Archaea</taxon>
        <taxon>Methanobacteriati</taxon>
        <taxon>Methanobacteriota</taxon>
        <taxon>Stenosarchaea group</taxon>
        <taxon>Methanomicrobia</taxon>
        <taxon>Methanomicrobiales</taxon>
        <taxon>Methanomicrobiaceae</taxon>
        <taxon>Methanoculleus</taxon>
    </lineage>
</organism>
<reference evidence="1 2" key="1">
    <citation type="submission" date="2016-01" db="EMBL/GenBank/DDBJ databases">
        <authorList>
            <person name="Manzoor S."/>
        </authorList>
    </citation>
    <scope>NUCLEOTIDE SEQUENCE [LARGE SCALE GENOMIC DNA]</scope>
    <source>
        <strain evidence="1">Methanoculleus sp MAB1</strain>
    </source>
</reference>
<accession>A0A0X8Y025</accession>
<dbReference type="AlphaFoldDB" id="A0A0X8Y025"/>
<name>A0A0X8Y025_9EURY</name>
<evidence type="ECO:0000313" key="2">
    <source>
        <dbReference type="Proteomes" id="UP000069850"/>
    </source>
</evidence>
<gene>
    <name evidence="1" type="ORF">MMAB1_3312</name>
</gene>